<keyword evidence="16" id="KW-1185">Reference proteome</keyword>
<dbReference type="FunFam" id="3.20.20.300:FF:000002">
    <property type="entry name" value="Probable beta-glucosidase"/>
    <property type="match status" value="1"/>
</dbReference>
<dbReference type="GO" id="GO:0000398">
    <property type="term" value="P:mRNA splicing, via spliceosome"/>
    <property type="evidence" value="ECO:0007669"/>
    <property type="project" value="InterPro"/>
</dbReference>
<dbReference type="Proteomes" id="UP000034291">
    <property type="component" value="Unassembled WGS sequence"/>
</dbReference>
<dbReference type="AlphaFoldDB" id="A0A0F8TYS1"/>
<gene>
    <name evidence="15" type="ORF">ARAM_006927</name>
</gene>
<dbReference type="EC" id="3.2.1.21" evidence="11"/>
<proteinExistence type="inferred from homology"/>
<keyword evidence="8 11" id="KW-0326">Glycosidase</keyword>
<comment type="pathway">
    <text evidence="2 11">Glycan metabolism; cellulose degradation.</text>
</comment>
<keyword evidence="4 11" id="KW-0378">Hydrolase</keyword>
<protein>
    <recommendedName>
        <fullName evidence="11">beta-glucosidase</fullName>
        <ecNumber evidence="11">3.2.1.21</ecNumber>
    </recommendedName>
</protein>
<dbReference type="InterPro" id="IPR001764">
    <property type="entry name" value="Glyco_hydro_3_N"/>
</dbReference>
<dbReference type="PROSITE" id="PS00775">
    <property type="entry name" value="GLYCOSYL_HYDROL_F3"/>
    <property type="match status" value="1"/>
</dbReference>
<dbReference type="SMART" id="SM01217">
    <property type="entry name" value="Fn3_like"/>
    <property type="match status" value="1"/>
</dbReference>
<comment type="caution">
    <text evidence="15">The sequence shown here is derived from an EMBL/GenBank/DDBJ whole genome shotgun (WGS) entry which is preliminary data.</text>
</comment>
<feature type="region of interest" description="Disordered" evidence="12">
    <location>
        <begin position="728"/>
        <end position="761"/>
    </location>
</feature>
<evidence type="ECO:0000256" key="5">
    <source>
        <dbReference type="ARBA" id="ARBA00023001"/>
    </source>
</evidence>
<dbReference type="InterPro" id="IPR036962">
    <property type="entry name" value="Glyco_hydro_3_N_sf"/>
</dbReference>
<keyword evidence="6" id="KW-0325">Glycoprotein</keyword>
<evidence type="ECO:0000256" key="1">
    <source>
        <dbReference type="ARBA" id="ARBA00000448"/>
    </source>
</evidence>
<evidence type="ECO:0000313" key="15">
    <source>
        <dbReference type="EMBL" id="KKK12513.1"/>
    </source>
</evidence>
<evidence type="ECO:0000256" key="8">
    <source>
        <dbReference type="ARBA" id="ARBA00023295"/>
    </source>
</evidence>
<dbReference type="Pfam" id="PF14310">
    <property type="entry name" value="Fn3-like"/>
    <property type="match status" value="1"/>
</dbReference>
<dbReference type="FunFam" id="3.40.50.1700:FF:000003">
    <property type="entry name" value="Probable beta-glucosidase"/>
    <property type="match status" value="1"/>
</dbReference>
<evidence type="ECO:0000256" key="9">
    <source>
        <dbReference type="ARBA" id="ARBA00023326"/>
    </source>
</evidence>
<evidence type="ECO:0000256" key="11">
    <source>
        <dbReference type="RuleBase" id="RU361161"/>
    </source>
</evidence>
<sequence length="971" mass="104695">MARGWRFLALIAAIPSTIASTTTPQRDSAHNEPFSPPYYPAPNGGWLADWAEAYEKAHRLVSNMTLAEKVNLTTGTGIYMGPCAGQTGSVPRFGIPNLCLHDSPLGVRNTDHNTAFPPGITVGATFDKDLMYARGVGLGEEARGKGVNVLLGPVVGPLGRKPRGGRNWEGFGADPSLQAIAAANTIKGMQSTGAIASLKHFIGNEQEMHRMSTVVTQGYSSNIDDRTLHELYLWPFAEGVRASPGSVMVAYNDVNKSACSQNSKLISGILKDELGFQGFVVTDWFAQIGGVSSALAGLDMSMPGDGGIPLLGHSYWGSELTRSVLNGTVPVDRLNDMVTRILAAWYKMGQDQDYPRPNFSGNTEDATGPLYPGAGALFSPSGVVNQFVNVQTSNHTRTARAIARDAITLLKNEGNLLPLRRNDSLKIFGTDAASDPAGLNSCADKGCDRGVLTMGWGSGTSKLPDLIPPQEAIANISSTATFYPTDRFPASVPADAHEIAIVFLNADSGEHYIMVDGNPGDRTRCGLHAWHDGDALVKAAAAAFSQVVVVIHTVGPILVEDWIDLDPVKAVLIAHLPGQEAGYSLTDVLFGDYSPSGHLPYTIAYQESDYPASVGLLLSPPLLLVGQIQDPYTEGLYIDYRHFLKESITPRFPFGHGLSYTTFQYTQPTILSHAAALDTTYPRARAPKASAAVYPPDIPAASEAAWPAGLDRIWRYLYPYLDDPAAAAAHSSSSSSSSTKYPYPNGYGTTPQPEPRAAAQRAVTRRSGTWRFPSRSLGLDTPSRQLRQFEKTDTLQPGESQTVTLQVTRKDVSVWDVVVQDWKAPVAGEGVVLWIGESVSDVRVRCEGGGIWDGPLPSLPSYSSPLTAPNRYVPPDQEGLATGNKLAGKHALGPRARHLHTKGALIVRFEMPFAVWCTTCQPHETIIGQGVRFNAEKKKVGHYYSTPVYSFRMKHAPAAGGLRFEPTRRTR</sequence>
<dbReference type="STRING" id="308745.A0A0F8TYS1"/>
<comment type="catalytic activity">
    <reaction evidence="1 11">
        <text>Hydrolysis of terminal, non-reducing beta-D-glucosyl residues with release of beta-D-glucose.</text>
        <dbReference type="EC" id="3.2.1.21"/>
    </reaction>
</comment>
<dbReference type="SUPFAM" id="SSF51445">
    <property type="entry name" value="(Trans)glycosidases"/>
    <property type="match status" value="1"/>
</dbReference>
<evidence type="ECO:0000256" key="4">
    <source>
        <dbReference type="ARBA" id="ARBA00022801"/>
    </source>
</evidence>
<organism evidence="15 16">
    <name type="scientific">Aspergillus rambellii</name>
    <dbReference type="NCBI Taxonomy" id="308745"/>
    <lineage>
        <taxon>Eukaryota</taxon>
        <taxon>Fungi</taxon>
        <taxon>Dikarya</taxon>
        <taxon>Ascomycota</taxon>
        <taxon>Pezizomycotina</taxon>
        <taxon>Eurotiomycetes</taxon>
        <taxon>Eurotiomycetidae</taxon>
        <taxon>Eurotiales</taxon>
        <taxon>Aspergillaceae</taxon>
        <taxon>Aspergillus</taxon>
        <taxon>Aspergillus subgen. Nidulantes</taxon>
    </lineage>
</organism>
<dbReference type="Pfam" id="PF04502">
    <property type="entry name" value="Saf4_Yju2"/>
    <property type="match status" value="1"/>
</dbReference>
<accession>A0A0F8TYS1</accession>
<keyword evidence="13" id="KW-0732">Signal</keyword>
<name>A0A0F8TYS1_9EURO</name>
<evidence type="ECO:0000256" key="7">
    <source>
        <dbReference type="ARBA" id="ARBA00023277"/>
    </source>
</evidence>
<dbReference type="InterPro" id="IPR017853">
    <property type="entry name" value="GH"/>
</dbReference>
<evidence type="ECO:0000256" key="13">
    <source>
        <dbReference type="SAM" id="SignalP"/>
    </source>
</evidence>
<evidence type="ECO:0000256" key="3">
    <source>
        <dbReference type="ARBA" id="ARBA00005336"/>
    </source>
</evidence>
<dbReference type="InterPro" id="IPR019800">
    <property type="entry name" value="Glyco_hydro_3_AS"/>
</dbReference>
<evidence type="ECO:0000256" key="6">
    <source>
        <dbReference type="ARBA" id="ARBA00023180"/>
    </source>
</evidence>
<keyword evidence="5" id="KW-0136">Cellulose degradation</keyword>
<dbReference type="Gene3D" id="3.20.20.300">
    <property type="entry name" value="Glycoside hydrolase, family 3, N-terminal domain"/>
    <property type="match status" value="1"/>
</dbReference>
<dbReference type="Pfam" id="PF00933">
    <property type="entry name" value="Glyco_hydro_3"/>
    <property type="match status" value="1"/>
</dbReference>
<dbReference type="UniPathway" id="UPA00696"/>
<evidence type="ECO:0000313" key="16">
    <source>
        <dbReference type="Proteomes" id="UP000034291"/>
    </source>
</evidence>
<dbReference type="Gene3D" id="2.60.40.10">
    <property type="entry name" value="Immunoglobulins"/>
    <property type="match status" value="1"/>
</dbReference>
<evidence type="ECO:0000256" key="2">
    <source>
        <dbReference type="ARBA" id="ARBA00004987"/>
    </source>
</evidence>
<evidence type="ECO:0000256" key="12">
    <source>
        <dbReference type="SAM" id="MobiDB-lite"/>
    </source>
</evidence>
<dbReference type="InterPro" id="IPR036881">
    <property type="entry name" value="Glyco_hydro_3_C_sf"/>
</dbReference>
<feature type="signal peptide" evidence="13">
    <location>
        <begin position="1"/>
        <end position="19"/>
    </location>
</feature>
<keyword evidence="9 11" id="KW-0624">Polysaccharide degradation</keyword>
<feature type="chain" id="PRO_5002528787" description="beta-glucosidase" evidence="13">
    <location>
        <begin position="20"/>
        <end position="971"/>
    </location>
</feature>
<dbReference type="InterPro" id="IPR050288">
    <property type="entry name" value="Cellulose_deg_GH3"/>
</dbReference>
<dbReference type="EMBL" id="JZBS01004033">
    <property type="protein sequence ID" value="KKK12513.1"/>
    <property type="molecule type" value="Genomic_DNA"/>
</dbReference>
<keyword evidence="7 11" id="KW-0119">Carbohydrate metabolism</keyword>
<feature type="compositionally biased region" description="Low complexity" evidence="12">
    <location>
        <begin position="728"/>
        <end position="738"/>
    </location>
</feature>
<dbReference type="OrthoDB" id="416222at2759"/>
<dbReference type="InterPro" id="IPR026891">
    <property type="entry name" value="Fn3-like"/>
</dbReference>
<feature type="domain" description="Fibronectin type III-like" evidence="14">
    <location>
        <begin position="771"/>
        <end position="839"/>
    </location>
</feature>
<dbReference type="InterPro" id="IPR013783">
    <property type="entry name" value="Ig-like_fold"/>
</dbReference>
<comment type="similarity">
    <text evidence="3 11">Belongs to the glycosyl hydrolase 3 family.</text>
</comment>
<dbReference type="InterPro" id="IPR007590">
    <property type="entry name" value="Saf4/Yju2"/>
</dbReference>
<feature type="non-terminal residue" evidence="15">
    <location>
        <position position="971"/>
    </location>
</feature>
<dbReference type="SUPFAM" id="SSF52279">
    <property type="entry name" value="Beta-D-glucan exohydrolase, C-terminal domain"/>
    <property type="match status" value="1"/>
</dbReference>
<comment type="function">
    <text evidence="10">Beta-glucosidases are one of a number of cellulolytic enzymes involved in the degradation of cellulosic biomass. Catalyzes the last step releasing glucose from the inhibitory cellobiose.</text>
</comment>
<dbReference type="GO" id="GO:0008422">
    <property type="term" value="F:beta-glucosidase activity"/>
    <property type="evidence" value="ECO:0007669"/>
    <property type="project" value="UniProtKB-EC"/>
</dbReference>
<reference evidence="15 16" key="1">
    <citation type="submission" date="2015-02" db="EMBL/GenBank/DDBJ databases">
        <title>Draft Genome Sequences of Two Closely-Related Aflatoxigenic Aspergillus Species Obtained from the Cote d'Ivoire.</title>
        <authorList>
            <person name="Moore G.G."/>
            <person name="Beltz S.B."/>
            <person name="Mack B.M."/>
        </authorList>
    </citation>
    <scope>NUCLEOTIDE SEQUENCE [LARGE SCALE GENOMIC DNA]</scope>
    <source>
        <strain evidence="15 16">SRRC1468</strain>
    </source>
</reference>
<evidence type="ECO:0000259" key="14">
    <source>
        <dbReference type="SMART" id="SM01217"/>
    </source>
</evidence>
<dbReference type="GO" id="GO:0030245">
    <property type="term" value="P:cellulose catabolic process"/>
    <property type="evidence" value="ECO:0007669"/>
    <property type="project" value="UniProtKB-UniPathway"/>
</dbReference>
<dbReference type="PANTHER" id="PTHR42715:SF2">
    <property type="entry name" value="BETA-GLUCOSIDASE F-RELATED"/>
    <property type="match status" value="1"/>
</dbReference>
<dbReference type="PRINTS" id="PR00133">
    <property type="entry name" value="GLHYDRLASE3"/>
</dbReference>
<evidence type="ECO:0000256" key="10">
    <source>
        <dbReference type="ARBA" id="ARBA00024983"/>
    </source>
</evidence>
<dbReference type="Gene3D" id="3.40.50.1700">
    <property type="entry name" value="Glycoside hydrolase family 3 C-terminal domain"/>
    <property type="match status" value="1"/>
</dbReference>
<dbReference type="PANTHER" id="PTHR42715">
    <property type="entry name" value="BETA-GLUCOSIDASE"/>
    <property type="match status" value="1"/>
</dbReference>
<dbReference type="Pfam" id="PF01915">
    <property type="entry name" value="Glyco_hydro_3_C"/>
    <property type="match status" value="1"/>
</dbReference>
<dbReference type="InterPro" id="IPR002772">
    <property type="entry name" value="Glyco_hydro_3_C"/>
</dbReference>